<feature type="transmembrane region" description="Helical" evidence="6">
    <location>
        <begin position="144"/>
        <end position="166"/>
    </location>
</feature>
<dbReference type="Proteomes" id="UP000198892">
    <property type="component" value="Unassembled WGS sequence"/>
</dbReference>
<dbReference type="InterPro" id="IPR050833">
    <property type="entry name" value="Poly_Biosynth_Transport"/>
</dbReference>
<dbReference type="CDD" id="cd13128">
    <property type="entry name" value="MATE_Wzx_like"/>
    <property type="match status" value="1"/>
</dbReference>
<reference evidence="8" key="1">
    <citation type="submission" date="2016-10" db="EMBL/GenBank/DDBJ databases">
        <authorList>
            <person name="Varghese N."/>
            <person name="Submissions S."/>
        </authorList>
    </citation>
    <scope>NUCLEOTIDE SEQUENCE [LARGE SCALE GENOMIC DNA]</scope>
    <source>
        <strain evidence="8">S7</strain>
    </source>
</reference>
<evidence type="ECO:0000313" key="7">
    <source>
        <dbReference type="EMBL" id="SFQ36147.1"/>
    </source>
</evidence>
<keyword evidence="2" id="KW-1003">Cell membrane</keyword>
<evidence type="ECO:0000256" key="1">
    <source>
        <dbReference type="ARBA" id="ARBA00004651"/>
    </source>
</evidence>
<dbReference type="STRING" id="1884432.SAMN05518683_13213"/>
<dbReference type="PANTHER" id="PTHR30250:SF11">
    <property type="entry name" value="O-ANTIGEN TRANSPORTER-RELATED"/>
    <property type="match status" value="1"/>
</dbReference>
<sequence length="444" mass="49476">MSTFLKNSVLTVIRQTLSILLGVMIIILLARVLGPDGQGKYTLLILLPNMLSTLLNMGINAASVYYIGRKLFSIETIYKTNVIISLFLSLISILLGIAFALLLQDSTFSNINISMVVVSLAALPFLYLNKILQSLFQGKEDFQAFNLIVITRQLTTLILMAALVYIVTFGVMGALIAFILGQLITTVLVFYMLKKRLGVKWNQGSFSNQYTKDALRFGLKAHLSNVLAFINYRADVLIISFFLTPALVGIYTVAVNIAEKLWTVSQSVSAVLYPRISSISSENEKNELTAVVGKTVLLLSFIVCAILFIFSESIVHLLFGHEYNSSIVVLKILLPGIVLFSLDKILSNDLAGRGRPIINLYTSLLTVLINVSLNLYLIPQYGINGSAFATSFSYALTLFIKLIVYKKETKLEIKKIILINKTDWNLYKQFVYSILSMRGKKQKL</sequence>
<accession>A0A1I5XWP9</accession>
<comment type="subcellular location">
    <subcellularLocation>
        <location evidence="1">Cell membrane</location>
        <topology evidence="1">Multi-pass membrane protein</topology>
    </subcellularLocation>
</comment>
<evidence type="ECO:0000256" key="2">
    <source>
        <dbReference type="ARBA" id="ARBA00022475"/>
    </source>
</evidence>
<feature type="transmembrane region" description="Helical" evidence="6">
    <location>
        <begin position="12"/>
        <end position="33"/>
    </location>
</feature>
<feature type="transmembrane region" description="Helical" evidence="6">
    <location>
        <begin position="113"/>
        <end position="132"/>
    </location>
</feature>
<protein>
    <submittedName>
        <fullName evidence="7">Membrane protein involved in the export of O-antigen and teichoic acid</fullName>
    </submittedName>
</protein>
<dbReference type="OrthoDB" id="8482265at2"/>
<gene>
    <name evidence="7" type="ORF">SAMN05518683_13213</name>
</gene>
<feature type="transmembrane region" description="Helical" evidence="6">
    <location>
        <begin position="383"/>
        <end position="405"/>
    </location>
</feature>
<evidence type="ECO:0000313" key="8">
    <source>
        <dbReference type="Proteomes" id="UP000198892"/>
    </source>
</evidence>
<evidence type="ECO:0000256" key="5">
    <source>
        <dbReference type="ARBA" id="ARBA00023136"/>
    </source>
</evidence>
<evidence type="ECO:0000256" key="6">
    <source>
        <dbReference type="SAM" id="Phobius"/>
    </source>
</evidence>
<dbReference type="AlphaFoldDB" id="A0A1I5XWP9"/>
<dbReference type="EMBL" id="FOXD01000032">
    <property type="protein sequence ID" value="SFQ36147.1"/>
    <property type="molecule type" value="Genomic_DNA"/>
</dbReference>
<evidence type="ECO:0000256" key="4">
    <source>
        <dbReference type="ARBA" id="ARBA00022989"/>
    </source>
</evidence>
<keyword evidence="4 6" id="KW-1133">Transmembrane helix</keyword>
<keyword evidence="8" id="KW-1185">Reference proteome</keyword>
<organism evidence="7 8">
    <name type="scientific">Salibacterium halotolerans</name>
    <dbReference type="NCBI Taxonomy" id="1884432"/>
    <lineage>
        <taxon>Bacteria</taxon>
        <taxon>Bacillati</taxon>
        <taxon>Bacillota</taxon>
        <taxon>Bacilli</taxon>
        <taxon>Bacillales</taxon>
        <taxon>Bacillaceae</taxon>
    </lineage>
</organism>
<keyword evidence="3 6" id="KW-0812">Transmembrane</keyword>
<dbReference type="GO" id="GO:0005886">
    <property type="term" value="C:plasma membrane"/>
    <property type="evidence" value="ECO:0007669"/>
    <property type="project" value="UniProtKB-SubCell"/>
</dbReference>
<keyword evidence="5 6" id="KW-0472">Membrane</keyword>
<feature type="transmembrane region" description="Helical" evidence="6">
    <location>
        <begin position="238"/>
        <end position="258"/>
    </location>
</feature>
<proteinExistence type="predicted"/>
<feature type="transmembrane region" description="Helical" evidence="6">
    <location>
        <begin position="296"/>
        <end position="319"/>
    </location>
</feature>
<dbReference type="PANTHER" id="PTHR30250">
    <property type="entry name" value="PST FAMILY PREDICTED COLANIC ACID TRANSPORTER"/>
    <property type="match status" value="1"/>
</dbReference>
<evidence type="ECO:0000256" key="3">
    <source>
        <dbReference type="ARBA" id="ARBA00022692"/>
    </source>
</evidence>
<dbReference type="Pfam" id="PF13440">
    <property type="entry name" value="Polysacc_synt_3"/>
    <property type="match status" value="1"/>
</dbReference>
<feature type="transmembrane region" description="Helical" evidence="6">
    <location>
        <begin position="358"/>
        <end position="377"/>
    </location>
</feature>
<feature type="transmembrane region" description="Helical" evidence="6">
    <location>
        <begin position="80"/>
        <end position="101"/>
    </location>
</feature>
<feature type="transmembrane region" description="Helical" evidence="6">
    <location>
        <begin position="45"/>
        <end position="68"/>
    </location>
</feature>
<feature type="transmembrane region" description="Helical" evidence="6">
    <location>
        <begin position="172"/>
        <end position="193"/>
    </location>
</feature>
<name>A0A1I5XWP9_9BACI</name>